<dbReference type="InterPro" id="IPR051322">
    <property type="entry name" value="AA_ABC_Transporter_Permease"/>
</dbReference>
<keyword evidence="11" id="KW-1185">Reference proteome</keyword>
<feature type="transmembrane region" description="Helical" evidence="8">
    <location>
        <begin position="188"/>
        <end position="207"/>
    </location>
</feature>
<dbReference type="EMBL" id="BLXX01000001">
    <property type="protein sequence ID" value="GFO57910.1"/>
    <property type="molecule type" value="Genomic_DNA"/>
</dbReference>
<reference evidence="11" key="1">
    <citation type="submission" date="2020-06" db="EMBL/GenBank/DDBJ databases">
        <title>Draft genomic sequence of Geomonas sp. Red330.</title>
        <authorList>
            <person name="Itoh H."/>
            <person name="Zhenxing X."/>
            <person name="Ushijima N."/>
            <person name="Masuda Y."/>
            <person name="Shiratori Y."/>
            <person name="Senoo K."/>
        </authorList>
    </citation>
    <scope>NUCLEOTIDE SEQUENCE [LARGE SCALE GENOMIC DNA]</scope>
    <source>
        <strain evidence="11">Red330</strain>
    </source>
</reference>
<keyword evidence="5 8" id="KW-0812">Transmembrane</keyword>
<protein>
    <submittedName>
        <fullName evidence="10">Methionine ABC transporter permease</fullName>
    </submittedName>
</protein>
<dbReference type="AlphaFoldDB" id="A0A6V8MD30"/>
<organism evidence="10 11">
    <name type="scientific">Geomonas silvestris</name>
    <dbReference type="NCBI Taxonomy" id="2740184"/>
    <lineage>
        <taxon>Bacteria</taxon>
        <taxon>Pseudomonadati</taxon>
        <taxon>Thermodesulfobacteriota</taxon>
        <taxon>Desulfuromonadia</taxon>
        <taxon>Geobacterales</taxon>
        <taxon>Geobacteraceae</taxon>
        <taxon>Geomonas</taxon>
    </lineage>
</organism>
<dbReference type="InterPro" id="IPR035906">
    <property type="entry name" value="MetI-like_sf"/>
</dbReference>
<sequence length="226" mass="23983">MQEDLLPMLASGFAETLYMVVLSTLAAVVLGLPLGVLVVLTAPGHLEDSPRLHRALGTIINIARSFPFIILIVLLLPLSRFLVGTTLGATAAVVPLSIAAAPFVGRLIENSLKEVEWGKVEAALAMGASTLQIVVKVLIPEALPSLVLGLTLAIITITGFTATAGAIGAGGLGSLAIRYGYMRYREDVMLATVVLLVIFVQAVQWGGDRLARRIDTKHHRSSKDRI</sequence>
<comment type="caution">
    <text evidence="10">The sequence shown here is derived from an EMBL/GenBank/DDBJ whole genome shotgun (WGS) entry which is preliminary data.</text>
</comment>
<dbReference type="PANTHER" id="PTHR30450">
    <property type="entry name" value="ABC TRANSPORTER PERMEASE"/>
    <property type="match status" value="1"/>
</dbReference>
<evidence type="ECO:0000256" key="6">
    <source>
        <dbReference type="ARBA" id="ARBA00022989"/>
    </source>
</evidence>
<dbReference type="InterPro" id="IPR000515">
    <property type="entry name" value="MetI-like"/>
</dbReference>
<feature type="transmembrane region" description="Helical" evidence="8">
    <location>
        <begin position="82"/>
        <end position="108"/>
    </location>
</feature>
<evidence type="ECO:0000256" key="4">
    <source>
        <dbReference type="ARBA" id="ARBA00022475"/>
    </source>
</evidence>
<feature type="transmembrane region" description="Helical" evidence="8">
    <location>
        <begin position="55"/>
        <end position="76"/>
    </location>
</feature>
<evidence type="ECO:0000256" key="3">
    <source>
        <dbReference type="ARBA" id="ARBA00022448"/>
    </source>
</evidence>
<evidence type="ECO:0000259" key="9">
    <source>
        <dbReference type="PROSITE" id="PS50928"/>
    </source>
</evidence>
<dbReference type="GO" id="GO:0048473">
    <property type="term" value="P:D-methionine transmembrane transport"/>
    <property type="evidence" value="ECO:0007669"/>
    <property type="project" value="TreeGrafter"/>
</dbReference>
<dbReference type="Gene3D" id="1.10.3720.10">
    <property type="entry name" value="MetI-like"/>
    <property type="match status" value="1"/>
</dbReference>
<evidence type="ECO:0000256" key="8">
    <source>
        <dbReference type="RuleBase" id="RU363032"/>
    </source>
</evidence>
<dbReference type="RefSeq" id="WP_183352767.1">
    <property type="nucleotide sequence ID" value="NZ_BLXX01000001.1"/>
</dbReference>
<comment type="subcellular location">
    <subcellularLocation>
        <location evidence="1 8">Cell membrane</location>
        <topology evidence="1 8">Multi-pass membrane protein</topology>
    </subcellularLocation>
</comment>
<evidence type="ECO:0000313" key="11">
    <source>
        <dbReference type="Proteomes" id="UP000556026"/>
    </source>
</evidence>
<dbReference type="GO" id="GO:0005886">
    <property type="term" value="C:plasma membrane"/>
    <property type="evidence" value="ECO:0007669"/>
    <property type="project" value="UniProtKB-SubCell"/>
</dbReference>
<keyword evidence="3 8" id="KW-0813">Transport</keyword>
<proteinExistence type="inferred from homology"/>
<dbReference type="Pfam" id="PF00528">
    <property type="entry name" value="BPD_transp_1"/>
    <property type="match status" value="1"/>
</dbReference>
<gene>
    <name evidence="10" type="ORF">GMST_02350</name>
</gene>
<evidence type="ECO:0000256" key="2">
    <source>
        <dbReference type="ARBA" id="ARBA00007069"/>
    </source>
</evidence>
<dbReference type="CDD" id="cd06261">
    <property type="entry name" value="TM_PBP2"/>
    <property type="match status" value="1"/>
</dbReference>
<keyword evidence="6 8" id="KW-1133">Transmembrane helix</keyword>
<evidence type="ECO:0000256" key="1">
    <source>
        <dbReference type="ARBA" id="ARBA00004651"/>
    </source>
</evidence>
<name>A0A6V8MD30_9BACT</name>
<keyword evidence="4" id="KW-1003">Cell membrane</keyword>
<feature type="domain" description="ABC transmembrane type-1" evidence="9">
    <location>
        <begin position="13"/>
        <end position="207"/>
    </location>
</feature>
<dbReference type="FunFam" id="1.10.3720.10:FF:000002">
    <property type="entry name" value="D-methionine ABC transporter permease MetI"/>
    <property type="match status" value="1"/>
</dbReference>
<evidence type="ECO:0000313" key="10">
    <source>
        <dbReference type="EMBL" id="GFO57910.1"/>
    </source>
</evidence>
<dbReference type="Proteomes" id="UP000556026">
    <property type="component" value="Unassembled WGS sequence"/>
</dbReference>
<comment type="similarity">
    <text evidence="2">Belongs to the binding-protein-dependent transport system permease family. CysTW subfamily.</text>
</comment>
<dbReference type="SUPFAM" id="SSF161098">
    <property type="entry name" value="MetI-like"/>
    <property type="match status" value="1"/>
</dbReference>
<dbReference type="NCBIfam" id="NF008049">
    <property type="entry name" value="PRK10782.1"/>
    <property type="match status" value="1"/>
</dbReference>
<evidence type="ECO:0000256" key="5">
    <source>
        <dbReference type="ARBA" id="ARBA00022692"/>
    </source>
</evidence>
<accession>A0A6V8MD30</accession>
<keyword evidence="7 8" id="KW-0472">Membrane</keyword>
<dbReference type="PANTHER" id="PTHR30450:SF1">
    <property type="entry name" value="D-METHIONINE TRANSPORT SYSTEM PERMEASE PROTEIN METI-RELATED"/>
    <property type="match status" value="1"/>
</dbReference>
<evidence type="ECO:0000256" key="7">
    <source>
        <dbReference type="ARBA" id="ARBA00023136"/>
    </source>
</evidence>
<feature type="transmembrane region" description="Helical" evidence="8">
    <location>
        <begin position="145"/>
        <end position="176"/>
    </location>
</feature>
<dbReference type="PROSITE" id="PS50928">
    <property type="entry name" value="ABC_TM1"/>
    <property type="match status" value="1"/>
</dbReference>
<feature type="transmembrane region" description="Helical" evidence="8">
    <location>
        <begin position="20"/>
        <end position="43"/>
    </location>
</feature>